<dbReference type="InterPro" id="IPR013087">
    <property type="entry name" value="Znf_C2H2_type"/>
</dbReference>
<keyword evidence="1" id="KW-0863">Zinc-finger</keyword>
<feature type="region of interest" description="Disordered" evidence="3">
    <location>
        <begin position="142"/>
        <end position="164"/>
    </location>
</feature>
<evidence type="ECO:0000313" key="6">
    <source>
        <dbReference type="Proteomes" id="UP000275078"/>
    </source>
</evidence>
<proteinExistence type="predicted"/>
<dbReference type="Pfam" id="PF18759">
    <property type="entry name" value="Plavaka"/>
    <property type="match status" value="1"/>
</dbReference>
<feature type="compositionally biased region" description="Basic residues" evidence="3">
    <location>
        <begin position="991"/>
        <end position="1004"/>
    </location>
</feature>
<feature type="region of interest" description="Disordered" evidence="3">
    <location>
        <begin position="1017"/>
        <end position="1063"/>
    </location>
</feature>
<dbReference type="PROSITE" id="PS00028">
    <property type="entry name" value="ZINC_FINGER_C2H2_1"/>
    <property type="match status" value="1"/>
</dbReference>
<keyword evidence="1" id="KW-0862">Zinc</keyword>
<evidence type="ECO:0000259" key="4">
    <source>
        <dbReference type="PROSITE" id="PS50157"/>
    </source>
</evidence>
<feature type="compositionally biased region" description="Basic and acidic residues" evidence="3">
    <location>
        <begin position="981"/>
        <end position="990"/>
    </location>
</feature>
<dbReference type="PROSITE" id="PS50157">
    <property type="entry name" value="ZINC_FINGER_C2H2_2"/>
    <property type="match status" value="1"/>
</dbReference>
<protein>
    <recommendedName>
        <fullName evidence="4">C2H2-type domain-containing protein</fullName>
    </recommendedName>
</protein>
<accession>A0A3N4HEX8</accession>
<organism evidence="5 6">
    <name type="scientific">Ascobolus immersus RN42</name>
    <dbReference type="NCBI Taxonomy" id="1160509"/>
    <lineage>
        <taxon>Eukaryota</taxon>
        <taxon>Fungi</taxon>
        <taxon>Dikarya</taxon>
        <taxon>Ascomycota</taxon>
        <taxon>Pezizomycotina</taxon>
        <taxon>Pezizomycetes</taxon>
        <taxon>Pezizales</taxon>
        <taxon>Ascobolaceae</taxon>
        <taxon>Ascobolus</taxon>
    </lineage>
</organism>
<dbReference type="InterPro" id="IPR041078">
    <property type="entry name" value="Plavaka"/>
</dbReference>
<sequence length="1310" mass="149554">MCSASRTPRATDVATVLLAIYRTLNFTNAIIGKNGSSGRQCAACGKTFKQEGQFLRHMSKFHTQRLARATRSQEEAARIAARDKGRFSNICENHRIRTYLQTSSTWQAPKFTPFFRTAPAVPVEPPHNKLRSNHVVEMIPPAPPSPSPELNTPSPIPPRTQQTPAAIPRGYLGDDLRPLEDNPRFLPRRIKAIRVIKYPNEPDILPGNDRDRLRLRNANPSLENIWKPFSTGQEFRYAKFFHEAGATRRVVDSFFARGLPEAPKIGPSTCASVRKEGFNYFTSKKTLLKKFDAIDEDLPPTLWKPKRFEEGRFPGFGAVEYRTRDLETVIRHMLGQGFLEPHFHYVPERWVDADDPNVRIIGSGYTADAFWQEQLEVDRLSGARRSANSDAPIHFVLGVLGGSDGAKVSGYCGDASMNPIRITFVNIDPAIRSQPSKCCWRAVALLPEKSKLATTGSVTQAQERKRANEIYQAVIAEVFEDYERLHTKGIDVLCPDGNVRVAHVTFMGWIADYMEYTKVLSITNQSCPVCTVDTKQLDSFPTVEYTPRSTEWLFATLHDIEENTETLAKCKKIIAEANSGDSTVDRRKVAKAKKDAKQAATNIRNDESYCRENHSLPITNVLLNLSRVSYDRVWRPDLLHTLDLGMMDHLMDWIVTMLEDNRPLCYIFDTLWIASSDHPSLTRKPNKGWRLIIQRQGSEYRTAARLVLSVLEATIDSFSAQRYQPPTARNRTLDEEAIDDEAADELVGELQEVLAALSAFLDFYFMAHYNMHTVDDDTPRVDVTNTAMDPNSTLRQMHLALIEFWEHIEVFKKYKASAATKRLARKEEKLRRCSSKKSTGKMNAAAKRKAIADMNRRREEVREEVIQANESLSFIKLHLLTHFTRGVMDFGALKESDSEHNEKDIKRFKLGFHHSNKKEFHGQVFRFVNHDESMRLLTAALVDFLEHAGNISPEIRADIERNVGFFPSKAARNEWASQNREVMRPKDAAARKRNKRVRREKRRKAIEERRNFSRVDDVSSGLESERSDVDDKSPEVDERDLDAGIYAPPGTQKGDDSQSDSQSERIIFTSNIRPEKLCPRFKGVIYANKSELEIVTVGLIEKYLHVSKLTDAVMDMLCHDERKLAWLEREDLRRADVVRDLTAIPRPSLVLPRLAYNEFNRLVDNYTVRCSTTSRCWNGRQRRDWVAYRDGDQTIMADEKVARLEVMFTLEIARGNSDEVLVGHYAAVRPTVFMPRSRSQVHRRVFKVKWSKELLTIVPVATITRCVSVVPILPRYQKNQPYKAPTDVFEAATGFVVNNRVDDETLNAYI</sequence>
<keyword evidence="1" id="KW-0479">Metal-binding</keyword>
<feature type="coiled-coil region" evidence="2">
    <location>
        <begin position="816"/>
        <end position="871"/>
    </location>
</feature>
<evidence type="ECO:0000256" key="1">
    <source>
        <dbReference type="PROSITE-ProRule" id="PRU00042"/>
    </source>
</evidence>
<dbReference type="Proteomes" id="UP000275078">
    <property type="component" value="Unassembled WGS sequence"/>
</dbReference>
<evidence type="ECO:0000313" key="5">
    <source>
        <dbReference type="EMBL" id="RPA70981.1"/>
    </source>
</evidence>
<reference evidence="5 6" key="1">
    <citation type="journal article" date="2018" name="Nat. Ecol. Evol.">
        <title>Pezizomycetes genomes reveal the molecular basis of ectomycorrhizal truffle lifestyle.</title>
        <authorList>
            <person name="Murat C."/>
            <person name="Payen T."/>
            <person name="Noel B."/>
            <person name="Kuo A."/>
            <person name="Morin E."/>
            <person name="Chen J."/>
            <person name="Kohler A."/>
            <person name="Krizsan K."/>
            <person name="Balestrini R."/>
            <person name="Da Silva C."/>
            <person name="Montanini B."/>
            <person name="Hainaut M."/>
            <person name="Levati E."/>
            <person name="Barry K.W."/>
            <person name="Belfiori B."/>
            <person name="Cichocki N."/>
            <person name="Clum A."/>
            <person name="Dockter R.B."/>
            <person name="Fauchery L."/>
            <person name="Guy J."/>
            <person name="Iotti M."/>
            <person name="Le Tacon F."/>
            <person name="Lindquist E.A."/>
            <person name="Lipzen A."/>
            <person name="Malagnac F."/>
            <person name="Mello A."/>
            <person name="Molinier V."/>
            <person name="Miyauchi S."/>
            <person name="Poulain J."/>
            <person name="Riccioni C."/>
            <person name="Rubini A."/>
            <person name="Sitrit Y."/>
            <person name="Splivallo R."/>
            <person name="Traeger S."/>
            <person name="Wang M."/>
            <person name="Zifcakova L."/>
            <person name="Wipf D."/>
            <person name="Zambonelli A."/>
            <person name="Paolocci F."/>
            <person name="Nowrousian M."/>
            <person name="Ottonello S."/>
            <person name="Baldrian P."/>
            <person name="Spatafora J.W."/>
            <person name="Henrissat B."/>
            <person name="Nagy L.G."/>
            <person name="Aury J.M."/>
            <person name="Wincker P."/>
            <person name="Grigoriev I.V."/>
            <person name="Bonfante P."/>
            <person name="Martin F.M."/>
        </authorList>
    </citation>
    <scope>NUCLEOTIDE SEQUENCE [LARGE SCALE GENOMIC DNA]</scope>
    <source>
        <strain evidence="5 6">RN42</strain>
    </source>
</reference>
<name>A0A3N4HEX8_ASCIM</name>
<dbReference type="OrthoDB" id="5404297at2759"/>
<evidence type="ECO:0000256" key="2">
    <source>
        <dbReference type="SAM" id="Coils"/>
    </source>
</evidence>
<feature type="region of interest" description="Disordered" evidence="3">
    <location>
        <begin position="975"/>
        <end position="1004"/>
    </location>
</feature>
<dbReference type="EMBL" id="ML119996">
    <property type="protein sequence ID" value="RPA70981.1"/>
    <property type="molecule type" value="Genomic_DNA"/>
</dbReference>
<dbReference type="GO" id="GO:0008270">
    <property type="term" value="F:zinc ion binding"/>
    <property type="evidence" value="ECO:0007669"/>
    <property type="project" value="UniProtKB-KW"/>
</dbReference>
<keyword evidence="2" id="KW-0175">Coiled coil</keyword>
<evidence type="ECO:0000256" key="3">
    <source>
        <dbReference type="SAM" id="MobiDB-lite"/>
    </source>
</evidence>
<feature type="domain" description="C2H2-type" evidence="4">
    <location>
        <begin position="39"/>
        <end position="67"/>
    </location>
</feature>
<keyword evidence="6" id="KW-1185">Reference proteome</keyword>
<feature type="compositionally biased region" description="Basic and acidic residues" evidence="3">
    <location>
        <begin position="1017"/>
        <end position="1036"/>
    </location>
</feature>
<gene>
    <name evidence="5" type="ORF">BJ508DRAFT_336541</name>
</gene>